<reference evidence="2 3" key="1">
    <citation type="submission" date="2016-10" db="EMBL/GenBank/DDBJ databases">
        <title>Evaluation of Human, Veterinary and Environmental Mycobacterium chelonae Isolates by Core Genome Phylogenomic Analysis, Targeted Gene Comparison, and Anti-microbial Susceptibility Patterns: A Tale of Mistaken Identities.</title>
        <authorList>
            <person name="Fogelson S.B."/>
            <person name="Camus A.C."/>
            <person name="Lorenz W."/>
            <person name="Vasireddy R."/>
            <person name="Vasireddy S."/>
            <person name="Smith T."/>
            <person name="Brown-Elliott B.A."/>
            <person name="Wallace R.J.Jr."/>
            <person name="Hasan N.A."/>
            <person name="Reischl U."/>
            <person name="Sanchez S."/>
        </authorList>
    </citation>
    <scope>NUCLEOTIDE SEQUENCE [LARGE SCALE GENOMIC DNA]</scope>
    <source>
        <strain evidence="2 3">15515</strain>
    </source>
</reference>
<evidence type="ECO:0000259" key="1">
    <source>
        <dbReference type="Pfam" id="PF11716"/>
    </source>
</evidence>
<dbReference type="SUPFAM" id="SSF109854">
    <property type="entry name" value="DinB/YfiT-like putative metalloenzymes"/>
    <property type="match status" value="1"/>
</dbReference>
<organism evidence="2 3">
    <name type="scientific">Mycobacteroides chelonae</name>
    <name type="common">Mycobacterium chelonae</name>
    <dbReference type="NCBI Taxonomy" id="1774"/>
    <lineage>
        <taxon>Bacteria</taxon>
        <taxon>Bacillati</taxon>
        <taxon>Actinomycetota</taxon>
        <taxon>Actinomycetes</taxon>
        <taxon>Mycobacteriales</taxon>
        <taxon>Mycobacteriaceae</taxon>
        <taxon>Mycobacteroides</taxon>
    </lineage>
</organism>
<protein>
    <recommendedName>
        <fullName evidence="1">Mycothiol-dependent maleylpyruvate isomerase metal-binding domain-containing protein</fullName>
    </recommendedName>
</protein>
<accession>A0A1S1LLV6</accession>
<gene>
    <name evidence="2" type="ORF">BKG82_11950</name>
</gene>
<dbReference type="NCBIfam" id="TIGR03083">
    <property type="entry name" value="maleylpyruvate isomerase family mycothiol-dependent enzyme"/>
    <property type="match status" value="1"/>
</dbReference>
<feature type="domain" description="Mycothiol-dependent maleylpyruvate isomerase metal-binding" evidence="1">
    <location>
        <begin position="11"/>
        <end position="97"/>
    </location>
</feature>
<dbReference type="GO" id="GO:0046872">
    <property type="term" value="F:metal ion binding"/>
    <property type="evidence" value="ECO:0007669"/>
    <property type="project" value="InterPro"/>
</dbReference>
<dbReference type="InterPro" id="IPR017517">
    <property type="entry name" value="Maleyloyr_isom"/>
</dbReference>
<dbReference type="Gene3D" id="1.20.120.450">
    <property type="entry name" value="dinb family like domain"/>
    <property type="match status" value="1"/>
</dbReference>
<dbReference type="InterPro" id="IPR034660">
    <property type="entry name" value="DinB/YfiT-like"/>
</dbReference>
<dbReference type="Proteomes" id="UP000180043">
    <property type="component" value="Unassembled WGS sequence"/>
</dbReference>
<dbReference type="InterPro" id="IPR024344">
    <property type="entry name" value="MDMPI_metal-binding"/>
</dbReference>
<dbReference type="AlphaFoldDB" id="A0A1S1LLV6"/>
<dbReference type="Pfam" id="PF11716">
    <property type="entry name" value="MDMPI_N"/>
    <property type="match status" value="1"/>
</dbReference>
<sequence length="207" mass="23335">MSRADVYAMVQQEKRDLAALLHTLTPQEWDAPSLCAGWRVRDVVAHVLYDGTSFPRYLYEVVRVRGSADKLNQLYIDRAEGWSTDELLAAFESTIDRSYSAKIQPKLVLADLLIHHQDIRRPLKRLRKVPADTLRTVLENPDPFIHSKRRLKGLRWTATDVDWTYGDGPEIRGPGEAIVMAVGARPSALPELTGPGVDLLRPRLGNS</sequence>
<name>A0A1S1LLV6_MYCCH</name>
<dbReference type="EMBL" id="MLIQ01000013">
    <property type="protein sequence ID" value="OHU58292.1"/>
    <property type="molecule type" value="Genomic_DNA"/>
</dbReference>
<dbReference type="RefSeq" id="WP_057966999.1">
    <property type="nucleotide sequence ID" value="NZ_MLII01000030.1"/>
</dbReference>
<evidence type="ECO:0000313" key="3">
    <source>
        <dbReference type="Proteomes" id="UP000180043"/>
    </source>
</evidence>
<proteinExistence type="predicted"/>
<evidence type="ECO:0000313" key="2">
    <source>
        <dbReference type="EMBL" id="OHU58292.1"/>
    </source>
</evidence>
<comment type="caution">
    <text evidence="2">The sequence shown here is derived from an EMBL/GenBank/DDBJ whole genome shotgun (WGS) entry which is preliminary data.</text>
</comment>